<organism evidence="1 2">
    <name type="scientific">Pleurodeles waltl</name>
    <name type="common">Iberian ribbed newt</name>
    <dbReference type="NCBI Taxonomy" id="8319"/>
    <lineage>
        <taxon>Eukaryota</taxon>
        <taxon>Metazoa</taxon>
        <taxon>Chordata</taxon>
        <taxon>Craniata</taxon>
        <taxon>Vertebrata</taxon>
        <taxon>Euteleostomi</taxon>
        <taxon>Amphibia</taxon>
        <taxon>Batrachia</taxon>
        <taxon>Caudata</taxon>
        <taxon>Salamandroidea</taxon>
        <taxon>Salamandridae</taxon>
        <taxon>Pleurodelinae</taxon>
        <taxon>Pleurodeles</taxon>
    </lineage>
</organism>
<evidence type="ECO:0000313" key="2">
    <source>
        <dbReference type="Proteomes" id="UP001066276"/>
    </source>
</evidence>
<comment type="caution">
    <text evidence="1">The sequence shown here is derived from an EMBL/GenBank/DDBJ whole genome shotgun (WGS) entry which is preliminary data.</text>
</comment>
<dbReference type="AlphaFoldDB" id="A0AAV7NZ16"/>
<keyword evidence="2" id="KW-1185">Reference proteome</keyword>
<evidence type="ECO:0000313" key="1">
    <source>
        <dbReference type="EMBL" id="KAJ1120292.1"/>
    </source>
</evidence>
<sequence>MTLGEQSVMHQGGLWVLHYRAALDDDFKGAVRDARRERLVMHYRAAPDDDLRATVSDAPGGALADELRGARVDSGDVQYRSTGQSLLTLCDVSHDSTGGCT</sequence>
<name>A0AAV7NZ16_PLEWA</name>
<dbReference type="Proteomes" id="UP001066276">
    <property type="component" value="Chromosome 8"/>
</dbReference>
<accession>A0AAV7NZ16</accession>
<reference evidence="1" key="1">
    <citation type="journal article" date="2022" name="bioRxiv">
        <title>Sequencing and chromosome-scale assembly of the giantPleurodeles waltlgenome.</title>
        <authorList>
            <person name="Brown T."/>
            <person name="Elewa A."/>
            <person name="Iarovenko S."/>
            <person name="Subramanian E."/>
            <person name="Araus A.J."/>
            <person name="Petzold A."/>
            <person name="Susuki M."/>
            <person name="Suzuki K.-i.T."/>
            <person name="Hayashi T."/>
            <person name="Toyoda A."/>
            <person name="Oliveira C."/>
            <person name="Osipova E."/>
            <person name="Leigh N.D."/>
            <person name="Simon A."/>
            <person name="Yun M.H."/>
        </authorList>
    </citation>
    <scope>NUCLEOTIDE SEQUENCE</scope>
    <source>
        <strain evidence="1">20211129_DDA</strain>
        <tissue evidence="1">Liver</tissue>
    </source>
</reference>
<gene>
    <name evidence="1" type="ORF">NDU88_008466</name>
</gene>
<protein>
    <submittedName>
        <fullName evidence="1">Uncharacterized protein</fullName>
    </submittedName>
</protein>
<dbReference type="EMBL" id="JANPWB010000012">
    <property type="protein sequence ID" value="KAJ1120292.1"/>
    <property type="molecule type" value="Genomic_DNA"/>
</dbReference>
<proteinExistence type="predicted"/>